<dbReference type="RefSeq" id="WP_184858786.1">
    <property type="nucleotide sequence ID" value="NZ_BAAAWY010000002.1"/>
</dbReference>
<dbReference type="InterPro" id="IPR012341">
    <property type="entry name" value="6hp_glycosidase-like_sf"/>
</dbReference>
<dbReference type="Gene3D" id="1.50.10.10">
    <property type="match status" value="1"/>
</dbReference>
<evidence type="ECO:0000313" key="2">
    <source>
        <dbReference type="EMBL" id="MBB5889745.1"/>
    </source>
</evidence>
<dbReference type="EMBL" id="JACHIR010000001">
    <property type="protein sequence ID" value="MBB5889745.1"/>
    <property type="molecule type" value="Genomic_DNA"/>
</dbReference>
<protein>
    <submittedName>
        <fullName evidence="2">Unsaturated rhamnogalacturonyl hydrolase</fullName>
        <ecNumber evidence="2">3.2.1.172</ecNumber>
    </submittedName>
</protein>
<evidence type="ECO:0000256" key="1">
    <source>
        <dbReference type="ARBA" id="ARBA00022801"/>
    </source>
</evidence>
<dbReference type="PANTHER" id="PTHR33886:SF8">
    <property type="entry name" value="UNSATURATED RHAMNOGALACTURONAN HYDROLASE (EUROFUNG)"/>
    <property type="match status" value="1"/>
</dbReference>
<dbReference type="GO" id="GO:0102211">
    <property type="term" value="F:unsaturated rhamnogalacturonyl hydrolase activity"/>
    <property type="evidence" value="ECO:0007669"/>
    <property type="project" value="UniProtKB-EC"/>
</dbReference>
<organism evidence="2 3">
    <name type="scientific">Kutzneria kofuensis</name>
    <dbReference type="NCBI Taxonomy" id="103725"/>
    <lineage>
        <taxon>Bacteria</taxon>
        <taxon>Bacillati</taxon>
        <taxon>Actinomycetota</taxon>
        <taxon>Actinomycetes</taxon>
        <taxon>Pseudonocardiales</taxon>
        <taxon>Pseudonocardiaceae</taxon>
        <taxon>Kutzneria</taxon>
    </lineage>
</organism>
<comment type="caution">
    <text evidence="2">The sequence shown here is derived from an EMBL/GenBank/DDBJ whole genome shotgun (WGS) entry which is preliminary data.</text>
</comment>
<accession>A0A7W9NEK1</accession>
<dbReference type="Proteomes" id="UP000585638">
    <property type="component" value="Unassembled WGS sequence"/>
</dbReference>
<dbReference type="Pfam" id="PF07470">
    <property type="entry name" value="Glyco_hydro_88"/>
    <property type="match status" value="1"/>
</dbReference>
<name>A0A7W9NEK1_9PSEU</name>
<dbReference type="PANTHER" id="PTHR33886">
    <property type="entry name" value="UNSATURATED RHAMNOGALACTURONAN HYDROLASE (EUROFUNG)"/>
    <property type="match status" value="1"/>
</dbReference>
<dbReference type="EC" id="3.2.1.172" evidence="2"/>
<keyword evidence="1 2" id="KW-0378">Hydrolase</keyword>
<reference evidence="2 3" key="1">
    <citation type="submission" date="2020-08" db="EMBL/GenBank/DDBJ databases">
        <title>Sequencing the genomes of 1000 actinobacteria strains.</title>
        <authorList>
            <person name="Klenk H.-P."/>
        </authorList>
    </citation>
    <scope>NUCLEOTIDE SEQUENCE [LARGE SCALE GENOMIC DNA]</scope>
    <source>
        <strain evidence="2 3">DSM 43851</strain>
    </source>
</reference>
<keyword evidence="2" id="KW-0326">Glycosidase</keyword>
<dbReference type="InterPro" id="IPR052043">
    <property type="entry name" value="PolySaccharide_Degr_Enz"/>
</dbReference>
<dbReference type="SUPFAM" id="SSF48208">
    <property type="entry name" value="Six-hairpin glycosidases"/>
    <property type="match status" value="1"/>
</dbReference>
<dbReference type="AlphaFoldDB" id="A0A7W9NEK1"/>
<dbReference type="GO" id="GO:0005975">
    <property type="term" value="P:carbohydrate metabolic process"/>
    <property type="evidence" value="ECO:0007669"/>
    <property type="project" value="InterPro"/>
</dbReference>
<dbReference type="InterPro" id="IPR008928">
    <property type="entry name" value="6-hairpin_glycosidase_sf"/>
</dbReference>
<proteinExistence type="predicted"/>
<keyword evidence="3" id="KW-1185">Reference proteome</keyword>
<sequence length="357" mass="38422">MTGLDPSSAEHGAPLLPPVDPSVLTVDVLADTGRRISVRAVDMGLRRWFWGEGVVLLGMVRMAEAAGDPLPPFVIDFVDEHVARGIEPDHVNSIIPGAACAWLYRETGDRRYADTCRQLLDWLAERTGPGPLEHWPGGVWADTAFMAGVFLVHCARALDRPELVAEAARQWLLHADVLGDPASGLFAHGSHRGETIWCFWGRANAWLALAGVEILEADPSLDHVRERLAVQLTALAATQPAHGVWDVLVDGHPETRGIVETSATAGIAAALFRAAALGISPDRLRSAGWRALGGLHPYVTEDGSVTRTSAGTVLQLIPFGYSVIRDDRVQPWGQGLGLLAYAAALVTRSCRGSRSLR</sequence>
<gene>
    <name evidence="2" type="ORF">BJ998_000941</name>
</gene>
<evidence type="ECO:0000313" key="3">
    <source>
        <dbReference type="Proteomes" id="UP000585638"/>
    </source>
</evidence>
<dbReference type="InterPro" id="IPR010905">
    <property type="entry name" value="Glyco_hydro_88"/>
</dbReference>